<name>W4FG03_APHAT</name>
<feature type="region of interest" description="Disordered" evidence="1">
    <location>
        <begin position="1"/>
        <end position="30"/>
    </location>
</feature>
<feature type="region of interest" description="Disordered" evidence="1">
    <location>
        <begin position="110"/>
        <end position="135"/>
    </location>
</feature>
<gene>
    <name evidence="2" type="ORF">H257_17543</name>
</gene>
<dbReference type="GeneID" id="20819539"/>
<evidence type="ECO:0000256" key="1">
    <source>
        <dbReference type="SAM" id="MobiDB-lite"/>
    </source>
</evidence>
<dbReference type="VEuPathDB" id="FungiDB:H257_17543"/>
<proteinExistence type="predicted"/>
<dbReference type="EMBL" id="KI913223">
    <property type="protein sequence ID" value="ETV65799.1"/>
    <property type="molecule type" value="Genomic_DNA"/>
</dbReference>
<evidence type="ECO:0000313" key="2">
    <source>
        <dbReference type="EMBL" id="ETV65799.1"/>
    </source>
</evidence>
<dbReference type="AlphaFoldDB" id="W4FG03"/>
<sequence>MDRGLRNQRSLSGDALRNDRSSARSSMCSMRSYESKNVTLSFQFMRRHRCMELAHSFMRSCVGALNSSTRVSPSLMRRPSMRVTSVDETMKRWGSKVGTSHSALTLVIRPGSDKHPSITPPFSEKNLRSPSVNTQNTITGLRFPLRGLCSMRMR</sequence>
<accession>W4FG03</accession>
<dbReference type="RefSeq" id="XP_009844662.1">
    <property type="nucleotide sequence ID" value="XM_009846360.1"/>
</dbReference>
<protein>
    <submittedName>
        <fullName evidence="2">Uncharacterized protein</fullName>
    </submittedName>
</protein>
<reference evidence="2" key="1">
    <citation type="submission" date="2013-12" db="EMBL/GenBank/DDBJ databases">
        <title>The Genome Sequence of Aphanomyces astaci APO3.</title>
        <authorList>
            <consortium name="The Broad Institute Genomics Platform"/>
            <person name="Russ C."/>
            <person name="Tyler B."/>
            <person name="van West P."/>
            <person name="Dieguez-Uribeondo J."/>
            <person name="Young S.K."/>
            <person name="Zeng Q."/>
            <person name="Gargeya S."/>
            <person name="Fitzgerald M."/>
            <person name="Abouelleil A."/>
            <person name="Alvarado L."/>
            <person name="Chapman S.B."/>
            <person name="Gainer-Dewar J."/>
            <person name="Goldberg J."/>
            <person name="Griggs A."/>
            <person name="Gujja S."/>
            <person name="Hansen M."/>
            <person name="Howarth C."/>
            <person name="Imamovic A."/>
            <person name="Ireland A."/>
            <person name="Larimer J."/>
            <person name="McCowan C."/>
            <person name="Murphy C."/>
            <person name="Pearson M."/>
            <person name="Poon T.W."/>
            <person name="Priest M."/>
            <person name="Roberts A."/>
            <person name="Saif S."/>
            <person name="Shea T."/>
            <person name="Sykes S."/>
            <person name="Wortman J."/>
            <person name="Nusbaum C."/>
            <person name="Birren B."/>
        </authorList>
    </citation>
    <scope>NUCLEOTIDE SEQUENCE [LARGE SCALE GENOMIC DNA]</scope>
    <source>
        <strain evidence="2">APO3</strain>
    </source>
</reference>
<organism evidence="2">
    <name type="scientific">Aphanomyces astaci</name>
    <name type="common">Crayfish plague agent</name>
    <dbReference type="NCBI Taxonomy" id="112090"/>
    <lineage>
        <taxon>Eukaryota</taxon>
        <taxon>Sar</taxon>
        <taxon>Stramenopiles</taxon>
        <taxon>Oomycota</taxon>
        <taxon>Saprolegniomycetes</taxon>
        <taxon>Saprolegniales</taxon>
        <taxon>Verrucalvaceae</taxon>
        <taxon>Aphanomyces</taxon>
    </lineage>
</organism>